<comment type="caution">
    <text evidence="1">The sequence shown here is derived from an EMBL/GenBank/DDBJ whole genome shotgun (WGS) entry which is preliminary data.</text>
</comment>
<protein>
    <submittedName>
        <fullName evidence="1">Uncharacterized protein</fullName>
    </submittedName>
</protein>
<accession>A0A2P7MYR1</accession>
<keyword evidence="2" id="KW-1185">Reference proteome</keyword>
<dbReference type="AlphaFoldDB" id="A0A2P7MYR1"/>
<dbReference type="EMBL" id="PXXO01000004">
    <property type="protein sequence ID" value="PSJ06334.1"/>
    <property type="molecule type" value="Genomic_DNA"/>
</dbReference>
<gene>
    <name evidence="1" type="ORF">C7K55_05300</name>
</gene>
<organism evidence="1 2">
    <name type="scientific">Cyanobium usitatum str. Tous</name>
    <dbReference type="NCBI Taxonomy" id="2116684"/>
    <lineage>
        <taxon>Bacteria</taxon>
        <taxon>Bacillati</taxon>
        <taxon>Cyanobacteriota</taxon>
        <taxon>Cyanophyceae</taxon>
        <taxon>Synechococcales</taxon>
        <taxon>Prochlorococcaceae</taxon>
        <taxon>Cyanobium</taxon>
    </lineage>
</organism>
<evidence type="ECO:0000313" key="2">
    <source>
        <dbReference type="Proteomes" id="UP000243002"/>
    </source>
</evidence>
<sequence>MAEIPPGTRQRCSLCQVEIQGMVGGNDLVHFSQGGPGTRAKLWARVCQYLRTGEQQAQCLNQDASQRGTVQQSDYFAEAPIIEIPPTAAPGA</sequence>
<dbReference type="Proteomes" id="UP000243002">
    <property type="component" value="Unassembled WGS sequence"/>
</dbReference>
<evidence type="ECO:0000313" key="1">
    <source>
        <dbReference type="EMBL" id="PSJ06334.1"/>
    </source>
</evidence>
<name>A0A2P7MYR1_9CYAN</name>
<dbReference type="OrthoDB" id="532785at2"/>
<dbReference type="RefSeq" id="WP_106502369.1">
    <property type="nucleotide sequence ID" value="NZ_PXXO01000004.1"/>
</dbReference>
<reference evidence="1 2" key="1">
    <citation type="journal article" date="2018" name="Environ. Microbiol.">
        <title>Ecological and genomic features of two widespread freshwater picocyanobacteria.</title>
        <authorList>
            <person name="Cabello-Yeves P.J."/>
            <person name="Picazo A."/>
            <person name="Camacho A."/>
            <person name="Callieri C."/>
            <person name="Rosselli R."/>
            <person name="Roda-Garcia J.J."/>
            <person name="Coutinho F.H."/>
            <person name="Rodriguez-Valera F."/>
        </authorList>
    </citation>
    <scope>NUCLEOTIDE SEQUENCE [LARGE SCALE GENOMIC DNA]</scope>
    <source>
        <strain evidence="1 2">Tous</strain>
    </source>
</reference>
<proteinExistence type="predicted"/>